<dbReference type="AlphaFoldDB" id="A0A8H3INF5"/>
<keyword evidence="2" id="KW-1185">Reference proteome</keyword>
<proteinExistence type="predicted"/>
<dbReference type="EMBL" id="CAJPDR010000132">
    <property type="protein sequence ID" value="CAF9920109.1"/>
    <property type="molecule type" value="Genomic_DNA"/>
</dbReference>
<organism evidence="1 2">
    <name type="scientific">Alectoria fallacina</name>
    <dbReference type="NCBI Taxonomy" id="1903189"/>
    <lineage>
        <taxon>Eukaryota</taxon>
        <taxon>Fungi</taxon>
        <taxon>Dikarya</taxon>
        <taxon>Ascomycota</taxon>
        <taxon>Pezizomycotina</taxon>
        <taxon>Lecanoromycetes</taxon>
        <taxon>OSLEUM clade</taxon>
        <taxon>Lecanoromycetidae</taxon>
        <taxon>Lecanorales</taxon>
        <taxon>Lecanorineae</taxon>
        <taxon>Parmeliaceae</taxon>
        <taxon>Alectoria</taxon>
    </lineage>
</organism>
<comment type="caution">
    <text evidence="1">The sequence shown here is derived from an EMBL/GenBank/DDBJ whole genome shotgun (WGS) entry which is preliminary data.</text>
</comment>
<evidence type="ECO:0000313" key="2">
    <source>
        <dbReference type="Proteomes" id="UP000664203"/>
    </source>
</evidence>
<accession>A0A8H3INF5</accession>
<gene>
    <name evidence="1" type="ORF">ALECFALPRED_001429</name>
</gene>
<sequence>MSLSDKTYSIDMYYPGTEVQYPGADEALNPRRDCWDFGYVLPGEHTGSDSNPDDEFVAIELTLTPGGKEEKRLELTGEDAKRARENVGGVWIDFMNVYVTFYNREEGPKVTPLTVE</sequence>
<evidence type="ECO:0000313" key="1">
    <source>
        <dbReference type="EMBL" id="CAF9920109.1"/>
    </source>
</evidence>
<dbReference type="Proteomes" id="UP000664203">
    <property type="component" value="Unassembled WGS sequence"/>
</dbReference>
<reference evidence="1" key="1">
    <citation type="submission" date="2021-03" db="EMBL/GenBank/DDBJ databases">
        <authorList>
            <person name="Tagirdzhanova G."/>
        </authorList>
    </citation>
    <scope>NUCLEOTIDE SEQUENCE</scope>
</reference>
<protein>
    <submittedName>
        <fullName evidence="1">Uncharacterized protein</fullName>
    </submittedName>
</protein>
<name>A0A8H3INF5_9LECA</name>